<gene>
    <name evidence="1" type="ORF">K9D25_02790</name>
</gene>
<evidence type="ECO:0000313" key="1">
    <source>
        <dbReference type="EMBL" id="UOK71667.1"/>
    </source>
</evidence>
<dbReference type="EMBL" id="CP083239">
    <property type="protein sequence ID" value="UOK71667.1"/>
    <property type="molecule type" value="Genomic_DNA"/>
</dbReference>
<organism evidence="1 2">
    <name type="scientific">Ancylobacter polymorphus</name>
    <dbReference type="NCBI Taxonomy" id="223390"/>
    <lineage>
        <taxon>Bacteria</taxon>
        <taxon>Pseudomonadati</taxon>
        <taxon>Pseudomonadota</taxon>
        <taxon>Alphaproteobacteria</taxon>
        <taxon>Hyphomicrobiales</taxon>
        <taxon>Xanthobacteraceae</taxon>
        <taxon>Ancylobacter</taxon>
    </lineage>
</organism>
<reference evidence="1" key="1">
    <citation type="submission" date="2021-09" db="EMBL/GenBank/DDBJ databases">
        <title>Network and meta-omics reveal the key degrader and cooperation patterns in an efficient 1,4-dioxane-degrading microbial community.</title>
        <authorList>
            <person name="Dai C."/>
        </authorList>
    </citation>
    <scope>NUCLEOTIDE SEQUENCE</scope>
    <source>
        <strain evidence="1">ZM13</strain>
    </source>
</reference>
<dbReference type="Proteomes" id="UP000831684">
    <property type="component" value="Chromosome"/>
</dbReference>
<accession>A0A9E6ZWZ2</accession>
<dbReference type="AlphaFoldDB" id="A0A9E6ZWZ2"/>
<dbReference type="KEGG" id="apol:K9D25_02790"/>
<name>A0A9E6ZWZ2_9HYPH</name>
<dbReference type="RefSeq" id="WP_244379025.1">
    <property type="nucleotide sequence ID" value="NZ_CP083239.1"/>
</dbReference>
<evidence type="ECO:0000313" key="2">
    <source>
        <dbReference type="Proteomes" id="UP000831684"/>
    </source>
</evidence>
<sequence>MIVRTARARKGDVICDIDGILCLFPRKMAQPEPGIDLEVMITHHPTPIWPDLPSDASVEVVRANPPRLGYLFVAPVTDDHVLVSHKGFECSGSMCRTTARVDERGDAAVKARLGRGVGWLTPGRSPVIETDNVNVGWHGQQYREPKPGLAYVSLTDLRDGKNRVCGLPDLAHVDPRILAMLRRPTARAALSPAKAGG</sequence>
<proteinExistence type="predicted"/>
<protein>
    <submittedName>
        <fullName evidence="1">Uncharacterized protein</fullName>
    </submittedName>
</protein>